<sequence length="428" mass="48440">MIKKLIYVSVLTFAYGLSYAQIDSLKMNVDLRTRGELDNGFKTLIPKGKSAETTISSRARFGIDYYYKNLQIYLSAQDARTWGETSSTSTKNQNFTLNEAWAKYQFSEKISLKIGRQILSYDNERLIGAVDWAMQGRNFDALKGVFTLSANSKLETVVTYNNDDNDSNDLPDKEIYNVAEAGEITKSLQILHYQFIGKDKFQFSAIALNNVLQNPSGTHYDMLTVGINAKKYFENFGLFGSAYYQAGKNTSAQSKSAYQFSVNADFIVNSKFNIVLGTEWLSGNNYDTAIEKNKSFSPLYGSNHLYNGFMDYFYSGTSYFNSFGLNDYYLKSTFKFNPNSTIQANIHAFTTNGNLGHDKEGKDLSSYLGSELDLVFAQKFGKFVTVNLGHSFMFSGNSMEFIKNVSEPKNLQTWTWLALKITPNFRLK</sequence>
<protein>
    <submittedName>
        <fullName evidence="2">Alginate export family protein</fullName>
    </submittedName>
</protein>
<dbReference type="Pfam" id="PF13372">
    <property type="entry name" value="Alginate_exp"/>
    <property type="match status" value="1"/>
</dbReference>
<evidence type="ECO:0000313" key="2">
    <source>
        <dbReference type="EMBL" id="MCW3161626.1"/>
    </source>
</evidence>
<proteinExistence type="predicted"/>
<dbReference type="Proteomes" id="UP001163719">
    <property type="component" value="Unassembled WGS sequence"/>
</dbReference>
<gene>
    <name evidence="2" type="ORF">OH806_10165</name>
</gene>
<dbReference type="InterPro" id="IPR025388">
    <property type="entry name" value="Alginate_export_dom"/>
</dbReference>
<reference evidence="2" key="1">
    <citation type="submission" date="2022-10" db="EMBL/GenBank/DDBJ databases">
        <title>Chryseobacterium babae sp. nov. isolated from the gut of the beetle Oryctes rhinoceros, and Chryseobacterium kimseyorum sp. nov., isolated from a stick insect rearing cage.</title>
        <authorList>
            <person name="Shelomi M."/>
            <person name="Han C.-J."/>
            <person name="Chen W.-M."/>
            <person name="Chen H.-K."/>
            <person name="Liaw S.-J."/>
            <person name="Muhle E."/>
            <person name="Clermont D."/>
        </authorList>
    </citation>
    <scope>NUCLEOTIDE SEQUENCE</scope>
    <source>
        <strain evidence="2">WLa1L2M3</strain>
    </source>
</reference>
<evidence type="ECO:0000313" key="3">
    <source>
        <dbReference type="Proteomes" id="UP001163719"/>
    </source>
</evidence>
<accession>A0ABT3HPB2</accession>
<feature type="domain" description="Alginate export" evidence="1">
    <location>
        <begin position="25"/>
        <end position="399"/>
    </location>
</feature>
<organism evidence="2 3">
    <name type="scientific">Chryseobacterium oryctis</name>
    <dbReference type="NCBI Taxonomy" id="2952618"/>
    <lineage>
        <taxon>Bacteria</taxon>
        <taxon>Pseudomonadati</taxon>
        <taxon>Bacteroidota</taxon>
        <taxon>Flavobacteriia</taxon>
        <taxon>Flavobacteriales</taxon>
        <taxon>Weeksellaceae</taxon>
        <taxon>Chryseobacterium group</taxon>
        <taxon>Chryseobacterium</taxon>
    </lineage>
</organism>
<dbReference type="EMBL" id="JAPDHV010000004">
    <property type="protein sequence ID" value="MCW3161626.1"/>
    <property type="molecule type" value="Genomic_DNA"/>
</dbReference>
<keyword evidence="3" id="KW-1185">Reference proteome</keyword>
<comment type="caution">
    <text evidence="2">The sequence shown here is derived from an EMBL/GenBank/DDBJ whole genome shotgun (WGS) entry which is preliminary data.</text>
</comment>
<name>A0ABT3HPB2_9FLAO</name>
<evidence type="ECO:0000259" key="1">
    <source>
        <dbReference type="Pfam" id="PF13372"/>
    </source>
</evidence>
<dbReference type="RefSeq" id="WP_264743569.1">
    <property type="nucleotide sequence ID" value="NZ_JAPDHV010000004.1"/>
</dbReference>